<dbReference type="AlphaFoldDB" id="A0A4P8IJF7"/>
<gene>
    <name evidence="7" type="primary">ugpC</name>
    <name evidence="7" type="ORF">FAZ95_06770</name>
</gene>
<dbReference type="InterPro" id="IPR017871">
    <property type="entry name" value="ABC_transporter-like_CS"/>
</dbReference>
<keyword evidence="2" id="KW-1003">Cell membrane</keyword>
<dbReference type="CDD" id="cd03301">
    <property type="entry name" value="ABC_MalK_N"/>
    <property type="match status" value="1"/>
</dbReference>
<feature type="domain" description="ABC transporter" evidence="6">
    <location>
        <begin position="4"/>
        <end position="243"/>
    </location>
</feature>
<dbReference type="RefSeq" id="WP_137331743.1">
    <property type="nucleotide sequence ID" value="NZ_CP040077.1"/>
</dbReference>
<keyword evidence="3" id="KW-0997">Cell inner membrane</keyword>
<organism evidence="7 8">
    <name type="scientific">Trinickia violacea</name>
    <dbReference type="NCBI Taxonomy" id="2571746"/>
    <lineage>
        <taxon>Bacteria</taxon>
        <taxon>Pseudomonadati</taxon>
        <taxon>Pseudomonadota</taxon>
        <taxon>Betaproteobacteria</taxon>
        <taxon>Burkholderiales</taxon>
        <taxon>Burkholderiaceae</taxon>
        <taxon>Trinickia</taxon>
    </lineage>
</organism>
<keyword evidence="5 7" id="KW-0067">ATP-binding</keyword>
<accession>A0A4P8IJF7</accession>
<protein>
    <submittedName>
        <fullName evidence="7">sn-glycerol-3-phosphate ABC transporter ATP-binding protein UgpC</fullName>
    </submittedName>
</protein>
<dbReference type="GO" id="GO:0016887">
    <property type="term" value="F:ATP hydrolysis activity"/>
    <property type="evidence" value="ECO:0007669"/>
    <property type="project" value="InterPro"/>
</dbReference>
<dbReference type="InterPro" id="IPR012340">
    <property type="entry name" value="NA-bd_OB-fold"/>
</dbReference>
<dbReference type="SUPFAM" id="SSF50331">
    <property type="entry name" value="MOP-like"/>
    <property type="match status" value="1"/>
</dbReference>
<dbReference type="InterPro" id="IPR013611">
    <property type="entry name" value="Transp-assoc_OB_typ2"/>
</dbReference>
<keyword evidence="8" id="KW-1185">Reference proteome</keyword>
<dbReference type="GO" id="GO:0005524">
    <property type="term" value="F:ATP binding"/>
    <property type="evidence" value="ECO:0007669"/>
    <property type="project" value="UniProtKB-KW"/>
</dbReference>
<dbReference type="PROSITE" id="PS00211">
    <property type="entry name" value="ABC_TRANSPORTER_1"/>
    <property type="match status" value="1"/>
</dbReference>
<dbReference type="InterPro" id="IPR027417">
    <property type="entry name" value="P-loop_NTPase"/>
</dbReference>
<dbReference type="Proteomes" id="UP000298656">
    <property type="component" value="Chromosome 1"/>
</dbReference>
<dbReference type="InterPro" id="IPR003593">
    <property type="entry name" value="AAA+_ATPase"/>
</dbReference>
<evidence type="ECO:0000313" key="7">
    <source>
        <dbReference type="EMBL" id="QCP48912.1"/>
    </source>
</evidence>
<dbReference type="InterPro" id="IPR047641">
    <property type="entry name" value="ABC_transpr_MalK/UgpC-like"/>
</dbReference>
<keyword evidence="4" id="KW-0547">Nucleotide-binding</keyword>
<dbReference type="InterPro" id="IPR003439">
    <property type="entry name" value="ABC_transporter-like_ATP-bd"/>
</dbReference>
<keyword evidence="3" id="KW-0472">Membrane</keyword>
<dbReference type="OrthoDB" id="5298774at2"/>
<dbReference type="EMBL" id="CP040077">
    <property type="protein sequence ID" value="QCP48912.1"/>
    <property type="molecule type" value="Genomic_DNA"/>
</dbReference>
<proteinExistence type="predicted"/>
<dbReference type="SMART" id="SM00382">
    <property type="entry name" value="AAA"/>
    <property type="match status" value="1"/>
</dbReference>
<dbReference type="PANTHER" id="PTHR43875">
    <property type="entry name" value="MALTODEXTRIN IMPORT ATP-BINDING PROTEIN MSMX"/>
    <property type="match status" value="1"/>
</dbReference>
<dbReference type="Gene3D" id="3.40.50.300">
    <property type="entry name" value="P-loop containing nucleotide triphosphate hydrolases"/>
    <property type="match status" value="1"/>
</dbReference>
<dbReference type="PROSITE" id="PS50893">
    <property type="entry name" value="ABC_TRANSPORTER_2"/>
    <property type="match status" value="1"/>
</dbReference>
<dbReference type="PANTHER" id="PTHR43875:SF3">
    <property type="entry name" value="MALTOSE_MALTODEXTRIN IMPORT ATP-BINDING PROTEIN MALK"/>
    <property type="match status" value="1"/>
</dbReference>
<dbReference type="Pfam" id="PF00005">
    <property type="entry name" value="ABC_tran"/>
    <property type="match status" value="1"/>
</dbReference>
<dbReference type="SUPFAM" id="SSF52540">
    <property type="entry name" value="P-loop containing nucleoside triphosphate hydrolases"/>
    <property type="match status" value="1"/>
</dbReference>
<evidence type="ECO:0000256" key="1">
    <source>
        <dbReference type="ARBA" id="ARBA00022448"/>
    </source>
</evidence>
<dbReference type="GO" id="GO:0015423">
    <property type="term" value="F:ABC-type maltose transporter activity"/>
    <property type="evidence" value="ECO:0007669"/>
    <property type="project" value="TreeGrafter"/>
</dbReference>
<evidence type="ECO:0000256" key="3">
    <source>
        <dbReference type="ARBA" id="ARBA00022519"/>
    </source>
</evidence>
<dbReference type="Gene3D" id="2.40.50.140">
    <property type="entry name" value="Nucleic acid-binding proteins"/>
    <property type="match status" value="1"/>
</dbReference>
<name>A0A4P8IJF7_9BURK</name>
<dbReference type="FunFam" id="3.40.50.300:FF:000042">
    <property type="entry name" value="Maltose/maltodextrin ABC transporter, ATP-binding protein"/>
    <property type="match status" value="1"/>
</dbReference>
<dbReference type="GO" id="GO:1990060">
    <property type="term" value="C:maltose transport complex"/>
    <property type="evidence" value="ECO:0007669"/>
    <property type="project" value="TreeGrafter"/>
</dbReference>
<dbReference type="Gene3D" id="2.40.50.100">
    <property type="match status" value="1"/>
</dbReference>
<evidence type="ECO:0000313" key="8">
    <source>
        <dbReference type="Proteomes" id="UP000298656"/>
    </source>
</evidence>
<dbReference type="InterPro" id="IPR008995">
    <property type="entry name" value="Mo/tungstate-bd_C_term_dom"/>
</dbReference>
<dbReference type="Pfam" id="PF08402">
    <property type="entry name" value="TOBE_2"/>
    <property type="match status" value="1"/>
</dbReference>
<evidence type="ECO:0000256" key="2">
    <source>
        <dbReference type="ARBA" id="ARBA00022475"/>
    </source>
</evidence>
<evidence type="ECO:0000256" key="5">
    <source>
        <dbReference type="ARBA" id="ARBA00022840"/>
    </source>
</evidence>
<keyword evidence="1" id="KW-0813">Transport</keyword>
<dbReference type="GO" id="GO:0055052">
    <property type="term" value="C:ATP-binding cassette (ABC) transporter complex, substrate-binding subunit-containing"/>
    <property type="evidence" value="ECO:0007669"/>
    <property type="project" value="TreeGrafter"/>
</dbReference>
<dbReference type="NCBIfam" id="NF008653">
    <property type="entry name" value="PRK11650.1"/>
    <property type="match status" value="1"/>
</dbReference>
<dbReference type="KEGG" id="tvl:FAZ95_06770"/>
<reference evidence="7 8" key="1">
    <citation type="submission" date="2019-05" db="EMBL/GenBank/DDBJ databases">
        <title>Burkholderia sp. DHOD12, isolated from subtropical forest soil.</title>
        <authorList>
            <person name="Gao Z.-H."/>
            <person name="Qiu L.-H."/>
        </authorList>
    </citation>
    <scope>NUCLEOTIDE SEQUENCE [LARGE SCALE GENOMIC DNA]</scope>
    <source>
        <strain evidence="7 8">DHOD12</strain>
    </source>
</reference>
<sequence>MASISLRGVQKAYGDGPPVIRNVDLEIGENEFCVFLGPSGCGKSTLLRMIAGLEDVTDGDLSIGGKLVNDVPAAERGVAMVFQSYALFPHMTVFENMAFGLKLAKKPKDEIDRRVREAARILQLEALLERRPKALSGGQRQRVAIGRAIVREPGVFLFDEPLSNLDATLRGQTRVEIARLHKQFAKASVVYVTHDQIEAMTLADKIVLLHSGKDTERYGSIAQIGAPLELYHRPKSRFVAGFIGAPRMNFLPAKVASSDGRGVMVTLADTGEAVRVAVDGEPLRPGQPVTLGVRPEHLELADDASAEATYRAQPECAVLTRTVSLVEQLGEHSYVHLDQPGGAALIAKAPGDTRLKQGDGVRLFAPSTACHLFTEDGFAVAALEPLELHA</sequence>
<evidence type="ECO:0000256" key="4">
    <source>
        <dbReference type="ARBA" id="ARBA00022741"/>
    </source>
</evidence>
<evidence type="ECO:0000259" key="6">
    <source>
        <dbReference type="PROSITE" id="PS50893"/>
    </source>
</evidence>
<dbReference type="InterPro" id="IPR015855">
    <property type="entry name" value="ABC_transpr_MalK-like"/>
</dbReference>